<dbReference type="Pfam" id="PF00468">
    <property type="entry name" value="Ribosomal_L34"/>
    <property type="match status" value="1"/>
</dbReference>
<dbReference type="GO" id="GO:0005762">
    <property type="term" value="C:mitochondrial large ribosomal subunit"/>
    <property type="evidence" value="ECO:0007669"/>
    <property type="project" value="TreeGrafter"/>
</dbReference>
<dbReference type="EMBL" id="ADAS02000016">
    <property type="protein sequence ID" value="OAV97014.1"/>
    <property type="molecule type" value="Genomic_DNA"/>
</dbReference>
<dbReference type="GO" id="GO:0003735">
    <property type="term" value="F:structural constituent of ribosome"/>
    <property type="evidence" value="ECO:0007669"/>
    <property type="project" value="InterPro"/>
</dbReference>
<dbReference type="NCBIfam" id="TIGR01030">
    <property type="entry name" value="rpmH_bact"/>
    <property type="match status" value="1"/>
</dbReference>
<name>A0A180GWW0_PUCT1</name>
<dbReference type="InterPro" id="IPR000271">
    <property type="entry name" value="Ribosomal_bL34"/>
</dbReference>
<evidence type="ECO:0000256" key="1">
    <source>
        <dbReference type="ARBA" id="ARBA00010111"/>
    </source>
</evidence>
<evidence type="ECO:0000313" key="7">
    <source>
        <dbReference type="Proteomes" id="UP000005240"/>
    </source>
</evidence>
<accession>A0A180GWW0</accession>
<dbReference type="VEuPathDB" id="FungiDB:PTTG_00103"/>
<gene>
    <name evidence="5" type="ORF">PTTG_00103</name>
</gene>
<dbReference type="FunFam" id="1.10.287.3980:FF:000001">
    <property type="entry name" value="Mitochondrial ribosomal protein L34"/>
    <property type="match status" value="1"/>
</dbReference>
<reference evidence="6 7" key="3">
    <citation type="journal article" date="2017" name="G3 (Bethesda)">
        <title>Comparative analysis highlights variable genome content of wheat rusts and divergence of the mating loci.</title>
        <authorList>
            <person name="Cuomo C.A."/>
            <person name="Bakkeren G."/>
            <person name="Khalil H.B."/>
            <person name="Panwar V."/>
            <person name="Joly D."/>
            <person name="Linning R."/>
            <person name="Sakthikumar S."/>
            <person name="Song X."/>
            <person name="Adiconis X."/>
            <person name="Fan L."/>
            <person name="Goldberg J.M."/>
            <person name="Levin J.Z."/>
            <person name="Young S."/>
            <person name="Zeng Q."/>
            <person name="Anikster Y."/>
            <person name="Bruce M."/>
            <person name="Wang M."/>
            <person name="Yin C."/>
            <person name="McCallum B."/>
            <person name="Szabo L.J."/>
            <person name="Hulbert S."/>
            <person name="Chen X."/>
            <person name="Fellers J.P."/>
        </authorList>
    </citation>
    <scope>NUCLEOTIDE SEQUENCE</scope>
    <source>
        <strain evidence="6">isolate 1-1 / race 1 (BBBD)</strain>
        <strain evidence="7">Isolate 1-1 / race 1 (BBBD)</strain>
    </source>
</reference>
<keyword evidence="2" id="KW-0689">Ribosomal protein</keyword>
<dbReference type="GO" id="GO:0006412">
    <property type="term" value="P:translation"/>
    <property type="evidence" value="ECO:0007669"/>
    <property type="project" value="InterPro"/>
</dbReference>
<reference evidence="5" key="2">
    <citation type="submission" date="2016-05" db="EMBL/GenBank/DDBJ databases">
        <title>Comparative analysis highlights variable genome content of wheat rusts and divergence of the mating loci.</title>
        <authorList>
            <person name="Cuomo C.A."/>
            <person name="Bakkeren G."/>
            <person name="Szabo L."/>
            <person name="Khalil H."/>
            <person name="Joly D."/>
            <person name="Goldberg J."/>
            <person name="Young S."/>
            <person name="Zeng Q."/>
            <person name="Fellers J."/>
        </authorList>
    </citation>
    <scope>NUCLEOTIDE SEQUENCE [LARGE SCALE GENOMIC DNA]</scope>
    <source>
        <strain evidence="5">1-1 BBBD Race 1</strain>
    </source>
</reference>
<evidence type="ECO:0000313" key="6">
    <source>
        <dbReference type="EnsemblFungi" id="PTTG_00103-t43_1-p1"/>
    </source>
</evidence>
<keyword evidence="3" id="KW-0687">Ribonucleoprotein</keyword>
<feature type="non-terminal residue" evidence="5">
    <location>
        <position position="1"/>
    </location>
</feature>
<dbReference type="AlphaFoldDB" id="A0A180GWW0"/>
<dbReference type="PANTHER" id="PTHR14503">
    <property type="entry name" value="MITOCHONDRIAL RIBOSOMAL PROTEIN 34 FAMILY MEMBER"/>
    <property type="match status" value="1"/>
</dbReference>
<dbReference type="Proteomes" id="UP000005240">
    <property type="component" value="Unassembled WGS sequence"/>
</dbReference>
<reference evidence="6" key="4">
    <citation type="submission" date="2025-05" db="UniProtKB">
        <authorList>
            <consortium name="EnsemblFungi"/>
        </authorList>
    </citation>
    <scope>IDENTIFICATION</scope>
    <source>
        <strain evidence="6">isolate 1-1 / race 1 (BBBD)</strain>
    </source>
</reference>
<dbReference type="Gene3D" id="1.10.287.3980">
    <property type="match status" value="1"/>
</dbReference>
<organism evidence="5">
    <name type="scientific">Puccinia triticina (isolate 1-1 / race 1 (BBBD))</name>
    <name type="common">Brown leaf rust fungus</name>
    <dbReference type="NCBI Taxonomy" id="630390"/>
    <lineage>
        <taxon>Eukaryota</taxon>
        <taxon>Fungi</taxon>
        <taxon>Dikarya</taxon>
        <taxon>Basidiomycota</taxon>
        <taxon>Pucciniomycotina</taxon>
        <taxon>Pucciniomycetes</taxon>
        <taxon>Pucciniales</taxon>
        <taxon>Pucciniaceae</taxon>
        <taxon>Puccinia</taxon>
    </lineage>
</organism>
<dbReference type="EnsemblFungi" id="PTTG_00103-t43_1">
    <property type="protein sequence ID" value="PTTG_00103-t43_1-p1"/>
    <property type="gene ID" value="PTTG_00103"/>
</dbReference>
<comment type="similarity">
    <text evidence="1">Belongs to the bacterial ribosomal protein bL34 family.</text>
</comment>
<evidence type="ECO:0000256" key="3">
    <source>
        <dbReference type="ARBA" id="ARBA00023274"/>
    </source>
</evidence>
<proteinExistence type="inferred from homology"/>
<evidence type="ECO:0000256" key="2">
    <source>
        <dbReference type="ARBA" id="ARBA00022980"/>
    </source>
</evidence>
<evidence type="ECO:0000313" key="5">
    <source>
        <dbReference type="EMBL" id="OAV97014.1"/>
    </source>
</evidence>
<dbReference type="OrthoDB" id="431691at2759"/>
<protein>
    <recommendedName>
        <fullName evidence="4">Large ribosomal subunit protein bL34m</fullName>
    </recommendedName>
</protein>
<reference evidence="5" key="1">
    <citation type="submission" date="2009-11" db="EMBL/GenBank/DDBJ databases">
        <authorList>
            <consortium name="The Broad Institute Genome Sequencing Platform"/>
            <person name="Ward D."/>
            <person name="Feldgarden M."/>
            <person name="Earl A."/>
            <person name="Young S.K."/>
            <person name="Zeng Q."/>
            <person name="Koehrsen M."/>
            <person name="Alvarado L."/>
            <person name="Berlin A."/>
            <person name="Bochicchio J."/>
            <person name="Borenstein D."/>
            <person name="Chapman S.B."/>
            <person name="Chen Z."/>
            <person name="Engels R."/>
            <person name="Freedman E."/>
            <person name="Gellesch M."/>
            <person name="Goldberg J."/>
            <person name="Griggs A."/>
            <person name="Gujja S."/>
            <person name="Heilman E."/>
            <person name="Heiman D."/>
            <person name="Hepburn T."/>
            <person name="Howarth C."/>
            <person name="Jen D."/>
            <person name="Larson L."/>
            <person name="Lewis B."/>
            <person name="Mehta T."/>
            <person name="Park D."/>
            <person name="Pearson M."/>
            <person name="Roberts A."/>
            <person name="Saif S."/>
            <person name="Shea T."/>
            <person name="Shenoy N."/>
            <person name="Sisk P."/>
            <person name="Stolte C."/>
            <person name="Sykes S."/>
            <person name="Thomson T."/>
            <person name="Walk T."/>
            <person name="White J."/>
            <person name="Yandava C."/>
            <person name="Izard J."/>
            <person name="Baranova O.V."/>
            <person name="Blanton J.M."/>
            <person name="Tanner A.C."/>
            <person name="Dewhirst F.E."/>
            <person name="Haas B."/>
            <person name="Nusbaum C."/>
            <person name="Birren B."/>
        </authorList>
    </citation>
    <scope>NUCLEOTIDE SEQUENCE [LARGE SCALE GENOMIC DNA]</scope>
    <source>
        <strain evidence="5">1-1 BBBD Race 1</strain>
    </source>
</reference>
<dbReference type="HAMAP" id="MF_00391">
    <property type="entry name" value="Ribosomal_bL34"/>
    <property type="match status" value="1"/>
</dbReference>
<dbReference type="PANTHER" id="PTHR14503:SF4">
    <property type="entry name" value="LARGE RIBOSOMAL SUBUNIT PROTEIN BL34M"/>
    <property type="match status" value="1"/>
</dbReference>
<keyword evidence="7" id="KW-1185">Reference proteome</keyword>
<evidence type="ECO:0000256" key="4">
    <source>
        <dbReference type="ARBA" id="ARBA00035274"/>
    </source>
</evidence>
<sequence length="179" mass="20486">RVQDSTSAAVAERLRQTHETHWTTRMALNTCFRSLLGSRSSSFSDRAIRQARLIELARPNKSFLQQSYYHSLSSSISPLTQASGTRSILRTNAACPMNISHRDSSKVDSRIAQQHQGIFNHQAHNLLLGGIRFISRGNTYQPSQIKRKRRHGFLARMKTKTGRKIIFRRKAKGRKFLTH</sequence>